<dbReference type="GO" id="GO:0000776">
    <property type="term" value="C:kinetochore"/>
    <property type="evidence" value="ECO:0007669"/>
    <property type="project" value="InterPro"/>
</dbReference>
<evidence type="ECO:0000313" key="7">
    <source>
        <dbReference type="Proteomes" id="UP001165740"/>
    </source>
</evidence>
<feature type="region of interest" description="Disordered" evidence="5">
    <location>
        <begin position="1017"/>
        <end position="1039"/>
    </location>
</feature>
<dbReference type="RefSeq" id="XP_013077430.2">
    <property type="nucleotide sequence ID" value="XM_013221976.2"/>
</dbReference>
<feature type="compositionally biased region" description="Basic residues" evidence="5">
    <location>
        <begin position="1080"/>
        <end position="1112"/>
    </location>
</feature>
<evidence type="ECO:0000256" key="4">
    <source>
        <dbReference type="ARBA" id="ARBA00023242"/>
    </source>
</evidence>
<dbReference type="InterPro" id="IPR014710">
    <property type="entry name" value="RmlC-like_jellyroll"/>
</dbReference>
<dbReference type="OMA" id="EAFGHSE"/>
<feature type="compositionally biased region" description="Basic and acidic residues" evidence="5">
    <location>
        <begin position="1022"/>
        <end position="1039"/>
    </location>
</feature>
<dbReference type="Proteomes" id="UP001165740">
    <property type="component" value="Chromosome 5"/>
</dbReference>
<comment type="similarity">
    <text evidence="2">Belongs to the CENP-C/MIF2 family.</text>
</comment>
<keyword evidence="4" id="KW-0539">Nucleus</keyword>
<dbReference type="KEGG" id="bgt:106063575"/>
<dbReference type="InterPro" id="IPR025974">
    <property type="entry name" value="Mif2/CENP-C_cupin"/>
</dbReference>
<feature type="region of interest" description="Disordered" evidence="5">
    <location>
        <begin position="210"/>
        <end position="276"/>
    </location>
</feature>
<feature type="region of interest" description="Disordered" evidence="5">
    <location>
        <begin position="960"/>
        <end position="1000"/>
    </location>
</feature>
<keyword evidence="3" id="KW-0238">DNA-binding</keyword>
<feature type="region of interest" description="Disordered" evidence="5">
    <location>
        <begin position="340"/>
        <end position="370"/>
    </location>
</feature>
<feature type="region of interest" description="Disordered" evidence="5">
    <location>
        <begin position="1"/>
        <end position="21"/>
    </location>
</feature>
<evidence type="ECO:0000256" key="1">
    <source>
        <dbReference type="ARBA" id="ARBA00004123"/>
    </source>
</evidence>
<dbReference type="Pfam" id="PF11699">
    <property type="entry name" value="CENP-C_C"/>
    <property type="match status" value="1"/>
</dbReference>
<name>A0A9U8E8Q3_BIOGL</name>
<dbReference type="GO" id="GO:0051455">
    <property type="term" value="P:spindle attachment to meiosis I kinetochore"/>
    <property type="evidence" value="ECO:0007669"/>
    <property type="project" value="TreeGrafter"/>
</dbReference>
<dbReference type="GeneID" id="106063575"/>
<dbReference type="OrthoDB" id="1939643at2759"/>
<dbReference type="GO" id="GO:0019237">
    <property type="term" value="F:centromeric DNA binding"/>
    <property type="evidence" value="ECO:0007669"/>
    <property type="project" value="InterPro"/>
</dbReference>
<feature type="compositionally biased region" description="Polar residues" evidence="5">
    <location>
        <begin position="1067"/>
        <end position="1079"/>
    </location>
</feature>
<feature type="compositionally biased region" description="Polar residues" evidence="5">
    <location>
        <begin position="702"/>
        <end position="717"/>
    </location>
</feature>
<feature type="compositionally biased region" description="Polar residues" evidence="5">
    <location>
        <begin position="170"/>
        <end position="195"/>
    </location>
</feature>
<dbReference type="GO" id="GO:0051382">
    <property type="term" value="P:kinetochore assembly"/>
    <property type="evidence" value="ECO:0007669"/>
    <property type="project" value="InterPro"/>
</dbReference>
<dbReference type="PANTHER" id="PTHR16684">
    <property type="entry name" value="CENTROMERE PROTEIN C"/>
    <property type="match status" value="1"/>
</dbReference>
<organism evidence="7 8">
    <name type="scientific">Biomphalaria glabrata</name>
    <name type="common">Bloodfluke planorb</name>
    <name type="synonym">Freshwater snail</name>
    <dbReference type="NCBI Taxonomy" id="6526"/>
    <lineage>
        <taxon>Eukaryota</taxon>
        <taxon>Metazoa</taxon>
        <taxon>Spiralia</taxon>
        <taxon>Lophotrochozoa</taxon>
        <taxon>Mollusca</taxon>
        <taxon>Gastropoda</taxon>
        <taxon>Heterobranchia</taxon>
        <taxon>Euthyneura</taxon>
        <taxon>Panpulmonata</taxon>
        <taxon>Hygrophila</taxon>
        <taxon>Lymnaeoidea</taxon>
        <taxon>Planorbidae</taxon>
        <taxon>Biomphalaria</taxon>
    </lineage>
</organism>
<feature type="compositionally biased region" description="Polar residues" evidence="5">
    <location>
        <begin position="340"/>
        <end position="349"/>
    </location>
</feature>
<keyword evidence="7" id="KW-1185">Reference proteome</keyword>
<feature type="domain" description="Mif2/CENP-C cupin" evidence="6">
    <location>
        <begin position="1579"/>
        <end position="1655"/>
    </location>
</feature>
<dbReference type="SUPFAM" id="SSF51182">
    <property type="entry name" value="RmlC-like cupins"/>
    <property type="match status" value="1"/>
</dbReference>
<proteinExistence type="inferred from homology"/>
<gene>
    <name evidence="8" type="primary">LOC106063575</name>
</gene>
<reference evidence="8" key="1">
    <citation type="submission" date="2025-08" db="UniProtKB">
        <authorList>
            <consortium name="RefSeq"/>
        </authorList>
    </citation>
    <scope>IDENTIFICATION</scope>
</reference>
<accession>A0A9U8E8Q3</accession>
<feature type="compositionally biased region" description="Polar residues" evidence="5">
    <location>
        <begin position="356"/>
        <end position="365"/>
    </location>
</feature>
<evidence type="ECO:0000313" key="8">
    <source>
        <dbReference type="RefSeq" id="XP_013077430.2"/>
    </source>
</evidence>
<feature type="compositionally biased region" description="Polar residues" evidence="5">
    <location>
        <begin position="670"/>
        <end position="691"/>
    </location>
</feature>
<evidence type="ECO:0000259" key="6">
    <source>
        <dbReference type="Pfam" id="PF11699"/>
    </source>
</evidence>
<feature type="compositionally biased region" description="Basic and acidic residues" evidence="5">
    <location>
        <begin position="692"/>
        <end position="701"/>
    </location>
</feature>
<dbReference type="InterPro" id="IPR028386">
    <property type="entry name" value="CENP-C/Mif2/cnp3"/>
</dbReference>
<dbReference type="PANTHER" id="PTHR16684:SF11">
    <property type="entry name" value="CENTROMERE PROTEIN C"/>
    <property type="match status" value="1"/>
</dbReference>
<feature type="region of interest" description="Disordered" evidence="5">
    <location>
        <begin position="670"/>
        <end position="722"/>
    </location>
</feature>
<feature type="compositionally biased region" description="Polar residues" evidence="5">
    <location>
        <begin position="448"/>
        <end position="458"/>
    </location>
</feature>
<feature type="compositionally biased region" description="Polar residues" evidence="5">
    <location>
        <begin position="1375"/>
        <end position="1395"/>
    </location>
</feature>
<feature type="compositionally biased region" description="Low complexity" evidence="5">
    <location>
        <begin position="154"/>
        <end position="169"/>
    </location>
</feature>
<evidence type="ECO:0000256" key="5">
    <source>
        <dbReference type="SAM" id="MobiDB-lite"/>
    </source>
</evidence>
<feature type="region of interest" description="Disordered" evidence="5">
    <location>
        <begin position="154"/>
        <end position="196"/>
    </location>
</feature>
<dbReference type="GO" id="GO:0051315">
    <property type="term" value="P:attachment of mitotic spindle microtubules to kinetochore"/>
    <property type="evidence" value="ECO:0007669"/>
    <property type="project" value="TreeGrafter"/>
</dbReference>
<feature type="compositionally biased region" description="Polar residues" evidence="5">
    <location>
        <begin position="984"/>
        <end position="1000"/>
    </location>
</feature>
<feature type="compositionally biased region" description="Polar residues" evidence="5">
    <location>
        <begin position="962"/>
        <end position="974"/>
    </location>
</feature>
<feature type="compositionally biased region" description="Basic and acidic residues" evidence="5">
    <location>
        <begin position="249"/>
        <end position="261"/>
    </location>
</feature>
<dbReference type="GO" id="GO:0005634">
    <property type="term" value="C:nucleus"/>
    <property type="evidence" value="ECO:0007669"/>
    <property type="project" value="UniProtKB-SubCell"/>
</dbReference>
<protein>
    <submittedName>
        <fullName evidence="8">Mediator of RNA polymerase II transcription subunit 26</fullName>
    </submittedName>
</protein>
<dbReference type="Gene3D" id="2.60.120.10">
    <property type="entry name" value="Jelly Rolls"/>
    <property type="match status" value="1"/>
</dbReference>
<evidence type="ECO:0000256" key="2">
    <source>
        <dbReference type="ARBA" id="ARBA00010291"/>
    </source>
</evidence>
<sequence>MEPPKSLKVVNPFRKGQNIGRRTGQIISKKRLKKTSEMDSFDEYLSESEDDRSMIMPKQILPIKENVHPIPQLSAQVAKNSPVIILQSETQPQISSAHKEIQSSQVFLRALNPYAGNPRYGRRTGKDLLAGKTKLLTKGLENFSDFFSDSDISVSTLGTSPGTNTPTTSEDSTPKTSFSNSLQHAEPCQITSDVTTAKDNDEVVTRKLDYGASLQSTKPDSDSDDLVSSETDNGVMKNDSEDNLLNSVDHADRDNNSHNELGKSNNNDSTIGAKKSINRANESTTIAQKSIREVSVLSIRANESFSKTNIITRNVNRSVDGANKSTNGMEKSTIANLSISNKSDMGSNRSTREVTKSISESNKSTLDAEKSFSKVNKSMTEKSIEVKKSVTNKFPCAPDKSDSEIVESSTSAKKAASKSIFNKFLQGANTSSIDIEQQRNTRKKSMETNKSINGTEKSVNTRKKSMETNKSINGTEKSVNTRKKSMESKKSSIETENSIGIIKESVTNESINGVNKPTLKADKPSIGAEDINSTNFRFNKSVTDINSLKTSEKINHNSLWEVDGENNVNLSLSKSRNHSKQNNYQSQNTVLRSGKKLTSNGSTSETNSFSASKNNLILSGNHQNRDFLNTQNKSKVDITAAGLSTTETEYKEIEEITDKKYPASTLGNIISTLNPKQSNTNSPKDQNNVSERLQKSSDKQKSTYSLTKKQFERQSGQDVFRQPVDVNVQNIVQDHEKNSNQSRAYSQENVSKHEDSKITLNFGGDVNGSVSKMDKASSNQFFGIKKRLTFSTAIVDGGGSIKENKKHNSNIYMNNFNADTSQEKVSTKSPIVKSKVIMNSTGLDVTLDQSDEFLIVDEPIIVVNRKNMETQNVNKRQKGKKKNHTATADKLISLQSEKIDNLSVADITSEKKTRSVLSMKPVKRKLDITSFPEVKQHEKESENQNVSVSMPVEVPQKKFKINKTTDLPNKSCRNVNEDTDKQAQSKTRNKSLNVSKPDNENMFSLNEYVDVLNQSDFSEMESPSKPKFESDRETLNESSRKMSLVNKVILCDNVNNNDNHNVNSSLIKNSVEPDSSCSQSKKKKVIKTHPRQIKKPTRRGPKVSKSKKNKHLKARKVLSNTRKGQRKAIQKAKSFDENEMKFMEKVTIQNDHKVTSDDLHALNISEEIHVLPHDVLSDQEMDIKLPDCPQINNSRAKNKTLDETNKLTLSFKQPKVVNKKKHLMEENSVSNNEAEGTLTLIQNSSILVSPSVQGAIDLNTCNSKKSRGRKKSVKKCSASSQALEDKDVLSTPVHLNLLSALPQVTPKSGISFRPSQQFTTLLQENVDYAQMNDSLAVLDTTPCHRKTPAVLTSCLRDSSVIRPRRKGRRVRISQIIDQQEVSPRSSNNTANSTKISDSGLLSMSSSPVHYAEITNEDIPTSHAPKIILPDLSHKIVRPEPPPCPGLRRSKRTRVLRLNRDRGEGIIYRRDSAGFGLVVDGIKPSVGEAKVKALEDERRKRRLRKRLQSVTVPSKSKRRLSTHIPLDQDVTMSSEYPILNPETGTEVLVDCVARNSSITWFGPDLTPVSDTDSLAVGLLVQQPSVTSGELQLRPLAEKPLGLAIHSLVYFVYFGKIAVTINRATTVVEIGDSFIVPRGNYYSVKNVRRDIAKLFFVDLNDTCERADSKQDQSSSLSS</sequence>
<feature type="region of interest" description="Disordered" evidence="5">
    <location>
        <begin position="435"/>
        <end position="495"/>
    </location>
</feature>
<feature type="compositionally biased region" description="Basic and acidic residues" evidence="5">
    <location>
        <begin position="436"/>
        <end position="447"/>
    </location>
</feature>
<feature type="compositionally biased region" description="Basic and acidic residues" evidence="5">
    <location>
        <begin position="484"/>
        <end position="493"/>
    </location>
</feature>
<feature type="region of interest" description="Disordered" evidence="5">
    <location>
        <begin position="1374"/>
        <end position="1400"/>
    </location>
</feature>
<dbReference type="InterPro" id="IPR011051">
    <property type="entry name" value="RmlC_Cupin_sf"/>
</dbReference>
<feature type="region of interest" description="Disordered" evidence="5">
    <location>
        <begin position="1067"/>
        <end position="1112"/>
    </location>
</feature>
<feature type="region of interest" description="Disordered" evidence="5">
    <location>
        <begin position="574"/>
        <end position="609"/>
    </location>
</feature>
<feature type="compositionally biased region" description="Polar residues" evidence="5">
    <location>
        <begin position="468"/>
        <end position="478"/>
    </location>
</feature>
<evidence type="ECO:0000256" key="3">
    <source>
        <dbReference type="ARBA" id="ARBA00023125"/>
    </source>
</evidence>
<comment type="subcellular location">
    <subcellularLocation>
        <location evidence="1">Nucleus</location>
    </subcellularLocation>
</comment>